<sequence>MASFTSVASLMAASLSSSLFIAASSDTSGFRFAIRSRTTASLEAEFSSSRITLISSSGSGGSPSGWCGLRVMCVSTFPFTSTTSLLTFFSTVTPAIGRAFLLLSVSTSLSTASGLRFFSLPFTGSTRAVSPSFRAAEYSLIFGSSYTPRSPQMLRMRLRLLIVLGSGEDCAMYRKALSSTCSNSRPNSGPFFLLFCITSLARYM</sequence>
<dbReference type="AlphaFoldDB" id="A0A2M4C5Q5"/>
<organism evidence="2">
    <name type="scientific">Anopheles marajoara</name>
    <dbReference type="NCBI Taxonomy" id="58244"/>
    <lineage>
        <taxon>Eukaryota</taxon>
        <taxon>Metazoa</taxon>
        <taxon>Ecdysozoa</taxon>
        <taxon>Arthropoda</taxon>
        <taxon>Hexapoda</taxon>
        <taxon>Insecta</taxon>
        <taxon>Pterygota</taxon>
        <taxon>Neoptera</taxon>
        <taxon>Endopterygota</taxon>
        <taxon>Diptera</taxon>
        <taxon>Nematocera</taxon>
        <taxon>Culicoidea</taxon>
        <taxon>Culicidae</taxon>
        <taxon>Anophelinae</taxon>
        <taxon>Anopheles</taxon>
    </lineage>
</organism>
<feature type="signal peptide" evidence="1">
    <location>
        <begin position="1"/>
        <end position="18"/>
    </location>
</feature>
<reference evidence="2" key="1">
    <citation type="submission" date="2018-01" db="EMBL/GenBank/DDBJ databases">
        <title>An insight into the sialome of Amazonian anophelines.</title>
        <authorList>
            <person name="Ribeiro J.M."/>
            <person name="Scarpassa V."/>
            <person name="Calvo E."/>
        </authorList>
    </citation>
    <scope>NUCLEOTIDE SEQUENCE</scope>
    <source>
        <tissue evidence="2">Salivary glands</tissue>
    </source>
</reference>
<protein>
    <submittedName>
        <fullName evidence="2">Putative secreted protein</fullName>
    </submittedName>
</protein>
<keyword evidence="1" id="KW-0732">Signal</keyword>
<accession>A0A2M4C5Q5</accession>
<dbReference type="EMBL" id="GGFJ01011521">
    <property type="protein sequence ID" value="MBW60662.1"/>
    <property type="molecule type" value="Transcribed_RNA"/>
</dbReference>
<name>A0A2M4C5Q5_9DIPT</name>
<proteinExistence type="predicted"/>
<evidence type="ECO:0000313" key="2">
    <source>
        <dbReference type="EMBL" id="MBW60662.1"/>
    </source>
</evidence>
<feature type="chain" id="PRO_5014688796" evidence="1">
    <location>
        <begin position="19"/>
        <end position="204"/>
    </location>
</feature>
<evidence type="ECO:0000256" key="1">
    <source>
        <dbReference type="SAM" id="SignalP"/>
    </source>
</evidence>